<dbReference type="RefSeq" id="WP_109890375.1">
    <property type="nucleotide sequence ID" value="NZ_CP029550.1"/>
</dbReference>
<dbReference type="KEGG" id="mets:DK389_13840"/>
<reference evidence="2" key="1">
    <citation type="submission" date="2018-05" db="EMBL/GenBank/DDBJ databases">
        <title>Complete Genome Sequence of Methylobacterium sp. 17SD2-17.</title>
        <authorList>
            <person name="Srinivasan S."/>
        </authorList>
    </citation>
    <scope>NUCLEOTIDE SEQUENCE [LARGE SCALE GENOMIC DNA]</scope>
    <source>
        <strain evidence="2">17SD2-17</strain>
    </source>
</reference>
<proteinExistence type="predicted"/>
<dbReference type="EMBL" id="CP029550">
    <property type="protein sequence ID" value="AWN41397.1"/>
    <property type="molecule type" value="Genomic_DNA"/>
</dbReference>
<dbReference type="AlphaFoldDB" id="A0A2U8W5Q7"/>
<accession>A0A2U8W5Q7</accession>
<evidence type="ECO:0000313" key="2">
    <source>
        <dbReference type="Proteomes" id="UP000245926"/>
    </source>
</evidence>
<keyword evidence="2" id="KW-1185">Reference proteome</keyword>
<dbReference type="OrthoDB" id="8005777at2"/>
<dbReference type="Proteomes" id="UP000245926">
    <property type="component" value="Chromosome"/>
</dbReference>
<gene>
    <name evidence="1" type="ORF">DK389_13840</name>
</gene>
<name>A0A2U8W5Q7_9HYPH</name>
<protein>
    <submittedName>
        <fullName evidence="1">Uncharacterized protein</fullName>
    </submittedName>
</protein>
<sequence>MPPTTDLHHLRPTHERILDVLLFLLSQSASPSRRDWFEAVDDMFAELTEAEKHRMVEAGLILLERSLNPAPRLRAA</sequence>
<evidence type="ECO:0000313" key="1">
    <source>
        <dbReference type="EMBL" id="AWN41397.1"/>
    </source>
</evidence>
<organism evidence="1 2">
    <name type="scientific">Methylobacterium durans</name>
    <dbReference type="NCBI Taxonomy" id="2202825"/>
    <lineage>
        <taxon>Bacteria</taxon>
        <taxon>Pseudomonadati</taxon>
        <taxon>Pseudomonadota</taxon>
        <taxon>Alphaproteobacteria</taxon>
        <taxon>Hyphomicrobiales</taxon>
        <taxon>Methylobacteriaceae</taxon>
        <taxon>Methylobacterium</taxon>
    </lineage>
</organism>